<evidence type="ECO:0000256" key="1">
    <source>
        <dbReference type="SAM" id="MobiDB-lite"/>
    </source>
</evidence>
<proteinExistence type="predicted"/>
<dbReference type="Proteomes" id="UP001521911">
    <property type="component" value="Unassembled WGS sequence"/>
</dbReference>
<name>A0ABS9PWS9_9CORY</name>
<organism evidence="2 3">
    <name type="scientific">Corynebacterium singulare</name>
    <dbReference type="NCBI Taxonomy" id="161899"/>
    <lineage>
        <taxon>Bacteria</taxon>
        <taxon>Bacillati</taxon>
        <taxon>Actinomycetota</taxon>
        <taxon>Actinomycetes</taxon>
        <taxon>Mycobacteriales</taxon>
        <taxon>Corynebacteriaceae</taxon>
        <taxon>Corynebacterium</taxon>
    </lineage>
</organism>
<feature type="region of interest" description="Disordered" evidence="1">
    <location>
        <begin position="1"/>
        <end position="20"/>
    </location>
</feature>
<gene>
    <name evidence="2" type="ORF">MHK08_11820</name>
</gene>
<dbReference type="RefSeq" id="WP_239181202.1">
    <property type="nucleotide sequence ID" value="NZ_JAKRDF010000020.1"/>
</dbReference>
<protein>
    <submittedName>
        <fullName evidence="2">Uncharacterized protein</fullName>
    </submittedName>
</protein>
<reference evidence="2 3" key="1">
    <citation type="submission" date="2022-02" db="EMBL/GenBank/DDBJ databases">
        <title>Uncovering new skin microbiome diversity through culturing and metagenomics.</title>
        <authorList>
            <person name="Conlan S."/>
            <person name="Deming C."/>
            <person name="Nisc Comparative Sequencing Program N."/>
            <person name="Segre J.A."/>
        </authorList>
    </citation>
    <scope>NUCLEOTIDE SEQUENCE [LARGE SCALE GENOMIC DNA]</scope>
    <source>
        <strain evidence="2 3">ACRQV</strain>
    </source>
</reference>
<comment type="caution">
    <text evidence="2">The sequence shown here is derived from an EMBL/GenBank/DDBJ whole genome shotgun (WGS) entry which is preliminary data.</text>
</comment>
<keyword evidence="3" id="KW-1185">Reference proteome</keyword>
<evidence type="ECO:0000313" key="3">
    <source>
        <dbReference type="Proteomes" id="UP001521911"/>
    </source>
</evidence>
<dbReference type="EMBL" id="JAKRDF010000020">
    <property type="protein sequence ID" value="MCG7277148.1"/>
    <property type="molecule type" value="Genomic_DNA"/>
</dbReference>
<accession>A0ABS9PWS9</accession>
<evidence type="ECO:0000313" key="2">
    <source>
        <dbReference type="EMBL" id="MCG7277148.1"/>
    </source>
</evidence>
<sequence length="403" mass="45358">MTDVHSPEPREGNGDDHQQSDRNFLELHWEGSRFKDVQFPVSVAKELSTIESAVKSLAREIYLRKHSGRQRVPKGFLDSFGLYLDDIKEGCVNTVLVDKPVRSSEATLFEISHKEYFDEALDLFLRVISGNAGTEEAQKFKSLEEVLSFGKSLEEGDEVTLIPTQTTKSAKVTFTKESRTRTRQKYGVTNESEFCSFIGWLKNLDDRGEVSFATYSGTSISLGGLVTGKLWDDCRKWMDREDRAQPLQIEGIFSVSNDGKVRKVERIDTLQEAYPGYWLERVNYVMSLEDGWLGDGEGKAATSLAKKVVDCLLINFNDSEIFDPGDRPGIYPLVAGGFQLEWEKYGQDWSIEINNDGRVEVDAIGEGDDIDKEIPSTGSPEEIAHRAFSIVEDGQHLNKKVNN</sequence>